<keyword evidence="4" id="KW-0106">Calcium</keyword>
<accession>T1J5M0</accession>
<dbReference type="InterPro" id="IPR017850">
    <property type="entry name" value="Alkaline_phosphatase_core_sf"/>
</dbReference>
<reference evidence="8" key="2">
    <citation type="submission" date="2015-02" db="UniProtKB">
        <authorList>
            <consortium name="EnsemblMetazoa"/>
        </authorList>
    </citation>
    <scope>IDENTIFICATION</scope>
</reference>
<keyword evidence="6" id="KW-0812">Transmembrane</keyword>
<dbReference type="PANTHER" id="PTHR10342">
    <property type="entry name" value="ARYLSULFATASE"/>
    <property type="match status" value="1"/>
</dbReference>
<keyword evidence="5" id="KW-0325">Glycoprotein</keyword>
<evidence type="ECO:0000256" key="1">
    <source>
        <dbReference type="ARBA" id="ARBA00001913"/>
    </source>
</evidence>
<name>T1J5M0_STRMM</name>
<keyword evidence="3" id="KW-0479">Metal-binding</keyword>
<dbReference type="Pfam" id="PF00884">
    <property type="entry name" value="Sulfatase"/>
    <property type="match status" value="1"/>
</dbReference>
<dbReference type="HOGENOM" id="CLU_1429712_0_0_1"/>
<keyword evidence="6" id="KW-0472">Membrane</keyword>
<evidence type="ECO:0000256" key="4">
    <source>
        <dbReference type="ARBA" id="ARBA00022837"/>
    </source>
</evidence>
<dbReference type="InterPro" id="IPR000917">
    <property type="entry name" value="Sulfatase_N"/>
</dbReference>
<dbReference type="AlphaFoldDB" id="T1J5M0"/>
<dbReference type="SUPFAM" id="SSF53649">
    <property type="entry name" value="Alkaline phosphatase-like"/>
    <property type="match status" value="1"/>
</dbReference>
<dbReference type="EMBL" id="JH431865">
    <property type="status" value="NOT_ANNOTATED_CDS"/>
    <property type="molecule type" value="Genomic_DNA"/>
</dbReference>
<feature type="transmembrane region" description="Helical" evidence="6">
    <location>
        <begin position="36"/>
        <end position="54"/>
    </location>
</feature>
<sequence length="190" mass="21566">MQESGVDEVVYNITKALKHDLYYNSVIVFASDLGSHGYYIINLVIIYIIIIINLNNYPLRGAKSTLYEGESRVPGFIHSPLLKKTNYTYSGRSSATSNPKWLPKILPTTRFQQHKPRRLGGFVEAEVDLWQVENYLRRVQAPKVGVRAEILPGNGVPHETTPWGTPTPDLDLHEFVWICVDLSGFSHIKK</sequence>
<evidence type="ECO:0000256" key="3">
    <source>
        <dbReference type="ARBA" id="ARBA00022723"/>
    </source>
</evidence>
<organism evidence="8 9">
    <name type="scientific">Strigamia maritima</name>
    <name type="common">European centipede</name>
    <name type="synonym">Geophilus maritimus</name>
    <dbReference type="NCBI Taxonomy" id="126957"/>
    <lineage>
        <taxon>Eukaryota</taxon>
        <taxon>Metazoa</taxon>
        <taxon>Ecdysozoa</taxon>
        <taxon>Arthropoda</taxon>
        <taxon>Myriapoda</taxon>
        <taxon>Chilopoda</taxon>
        <taxon>Pleurostigmophora</taxon>
        <taxon>Geophilomorpha</taxon>
        <taxon>Linotaeniidae</taxon>
        <taxon>Strigamia</taxon>
    </lineage>
</organism>
<proteinExistence type="inferred from homology"/>
<evidence type="ECO:0000313" key="8">
    <source>
        <dbReference type="EnsemblMetazoa" id="SMAR008924-PA"/>
    </source>
</evidence>
<evidence type="ECO:0000259" key="7">
    <source>
        <dbReference type="Pfam" id="PF00884"/>
    </source>
</evidence>
<reference evidence="9" key="1">
    <citation type="submission" date="2011-05" db="EMBL/GenBank/DDBJ databases">
        <authorList>
            <person name="Richards S.R."/>
            <person name="Qu J."/>
            <person name="Jiang H."/>
            <person name="Jhangiani S.N."/>
            <person name="Agravi P."/>
            <person name="Goodspeed R."/>
            <person name="Gross S."/>
            <person name="Mandapat C."/>
            <person name="Jackson L."/>
            <person name="Mathew T."/>
            <person name="Pu L."/>
            <person name="Thornton R."/>
            <person name="Saada N."/>
            <person name="Wilczek-Boney K.B."/>
            <person name="Lee S."/>
            <person name="Kovar C."/>
            <person name="Wu Y."/>
            <person name="Scherer S.E."/>
            <person name="Worley K.C."/>
            <person name="Muzny D.M."/>
            <person name="Gibbs R."/>
        </authorList>
    </citation>
    <scope>NUCLEOTIDE SEQUENCE</scope>
    <source>
        <strain evidence="9">Brora</strain>
    </source>
</reference>
<evidence type="ECO:0000313" key="9">
    <source>
        <dbReference type="Proteomes" id="UP000014500"/>
    </source>
</evidence>
<dbReference type="GO" id="GO:0008484">
    <property type="term" value="F:sulfuric ester hydrolase activity"/>
    <property type="evidence" value="ECO:0007669"/>
    <property type="project" value="InterPro"/>
</dbReference>
<feature type="domain" description="Sulfatase N-terminal" evidence="7">
    <location>
        <begin position="6"/>
        <end position="90"/>
    </location>
</feature>
<evidence type="ECO:0000256" key="5">
    <source>
        <dbReference type="ARBA" id="ARBA00023180"/>
    </source>
</evidence>
<dbReference type="STRING" id="126957.T1J5M0"/>
<dbReference type="PhylomeDB" id="T1J5M0"/>
<keyword evidence="6" id="KW-1133">Transmembrane helix</keyword>
<keyword evidence="9" id="KW-1185">Reference proteome</keyword>
<dbReference type="InterPro" id="IPR047115">
    <property type="entry name" value="ARSB"/>
</dbReference>
<dbReference type="GO" id="GO:0046872">
    <property type="term" value="F:metal ion binding"/>
    <property type="evidence" value="ECO:0007669"/>
    <property type="project" value="UniProtKB-KW"/>
</dbReference>
<dbReference type="Gene3D" id="3.40.720.10">
    <property type="entry name" value="Alkaline Phosphatase, subunit A"/>
    <property type="match status" value="1"/>
</dbReference>
<comment type="cofactor">
    <cofactor evidence="1">
        <name>Ca(2+)</name>
        <dbReference type="ChEBI" id="CHEBI:29108"/>
    </cofactor>
</comment>
<comment type="similarity">
    <text evidence="2">Belongs to the sulfatase family.</text>
</comment>
<protein>
    <recommendedName>
        <fullName evidence="7">Sulfatase N-terminal domain-containing protein</fullName>
    </recommendedName>
</protein>
<dbReference type="Proteomes" id="UP000014500">
    <property type="component" value="Unassembled WGS sequence"/>
</dbReference>
<evidence type="ECO:0000256" key="6">
    <source>
        <dbReference type="SAM" id="Phobius"/>
    </source>
</evidence>
<dbReference type="EnsemblMetazoa" id="SMAR008924-RA">
    <property type="protein sequence ID" value="SMAR008924-PA"/>
    <property type="gene ID" value="SMAR008924"/>
</dbReference>
<evidence type="ECO:0000256" key="2">
    <source>
        <dbReference type="ARBA" id="ARBA00008779"/>
    </source>
</evidence>
<dbReference type="PANTHER" id="PTHR10342:SF274">
    <property type="entry name" value="ARYLSULFATASE B"/>
    <property type="match status" value="1"/>
</dbReference>